<dbReference type="Pfam" id="PF03781">
    <property type="entry name" value="FGE-sulfatase"/>
    <property type="match status" value="1"/>
</dbReference>
<dbReference type="InterPro" id="IPR051043">
    <property type="entry name" value="Sulfatase_Mod_Factor_Kinase"/>
</dbReference>
<dbReference type="Gene3D" id="3.90.1580.10">
    <property type="entry name" value="paralog of FGE (formylglycine-generating enzyme)"/>
    <property type="match status" value="1"/>
</dbReference>
<feature type="domain" description="Sulfatase-modifying factor enzyme-like" evidence="1">
    <location>
        <begin position="55"/>
        <end position="203"/>
    </location>
</feature>
<dbReference type="InterPro" id="IPR005532">
    <property type="entry name" value="SUMF_dom"/>
</dbReference>
<sequence>MKKKACLTTIFITCFCHICLQAAEPLVSAKKPIQKQQRKIKTYRETILGTKITFEMVFVPAGTFQYFLDNGESRMALENMKKMKRQKVALSGYWIGQCEVTNELFNQWAERLDQKRMEKKKANGKKIDPRQLAASKIISPGKLDRIKREGRGTTIAFNDAQRPVEMTSCYSAQTFCRWLSARTGKFYRLPTDAEWQYAARAGTIWDNFAETIPSKKGSRKKHPLPVGFNPDGTIPYAWCWGPAHDKERERINKLGQLS</sequence>
<evidence type="ECO:0000259" key="1">
    <source>
        <dbReference type="Pfam" id="PF03781"/>
    </source>
</evidence>
<name>A0A3B1DUS8_9ZZZZ</name>
<feature type="non-terminal residue" evidence="2">
    <location>
        <position position="258"/>
    </location>
</feature>
<dbReference type="SUPFAM" id="SSF56436">
    <property type="entry name" value="C-type lectin-like"/>
    <property type="match status" value="1"/>
</dbReference>
<proteinExistence type="predicted"/>
<dbReference type="InterPro" id="IPR016187">
    <property type="entry name" value="CTDL_fold"/>
</dbReference>
<gene>
    <name evidence="2" type="ORF">MNBD_PLANCTO02-1553</name>
</gene>
<dbReference type="PANTHER" id="PTHR23150:SF19">
    <property type="entry name" value="FORMYLGLYCINE-GENERATING ENZYME"/>
    <property type="match status" value="1"/>
</dbReference>
<accession>A0A3B1DUS8</accession>
<protein>
    <submittedName>
        <fullName evidence="2">Phage protein</fullName>
    </submittedName>
</protein>
<dbReference type="InterPro" id="IPR042095">
    <property type="entry name" value="SUMF_sf"/>
</dbReference>
<dbReference type="GO" id="GO:0120147">
    <property type="term" value="F:formylglycine-generating oxidase activity"/>
    <property type="evidence" value="ECO:0007669"/>
    <property type="project" value="TreeGrafter"/>
</dbReference>
<organism evidence="2">
    <name type="scientific">hydrothermal vent metagenome</name>
    <dbReference type="NCBI Taxonomy" id="652676"/>
    <lineage>
        <taxon>unclassified sequences</taxon>
        <taxon>metagenomes</taxon>
        <taxon>ecological metagenomes</taxon>
    </lineage>
</organism>
<reference evidence="2" key="1">
    <citation type="submission" date="2018-06" db="EMBL/GenBank/DDBJ databases">
        <authorList>
            <person name="Zhirakovskaya E."/>
        </authorList>
    </citation>
    <scope>NUCLEOTIDE SEQUENCE</scope>
</reference>
<dbReference type="PANTHER" id="PTHR23150">
    <property type="entry name" value="SULFATASE MODIFYING FACTOR 1, 2"/>
    <property type="match status" value="1"/>
</dbReference>
<dbReference type="AlphaFoldDB" id="A0A3B1DUS8"/>
<evidence type="ECO:0000313" key="2">
    <source>
        <dbReference type="EMBL" id="VAX39758.1"/>
    </source>
</evidence>
<dbReference type="EMBL" id="UOGL01000366">
    <property type="protein sequence ID" value="VAX39758.1"/>
    <property type="molecule type" value="Genomic_DNA"/>
</dbReference>